<sequence length="136" mass="15170">METIFSKIIRGEIPAYKVLEDDRFLAFLDVFPLVKGHTLVIPKEPVDYIFDMDPNTLADLHKFAQKVAIGLKKAVPCTKVGVAVIGLEVPHAHVHLVPMNQISDMNFSNPKQKFEAEEMEEIAGKIRQALKTEAGS</sequence>
<dbReference type="PRINTS" id="PR00332">
    <property type="entry name" value="HISTRIAD"/>
</dbReference>
<evidence type="ECO:0000256" key="3">
    <source>
        <dbReference type="PROSITE-ProRule" id="PRU00464"/>
    </source>
</evidence>
<dbReference type="Gene3D" id="3.30.428.10">
    <property type="entry name" value="HIT-like"/>
    <property type="match status" value="1"/>
</dbReference>
<dbReference type="Proteomes" id="UP000324133">
    <property type="component" value="Unassembled WGS sequence"/>
</dbReference>
<comment type="caution">
    <text evidence="5">The sequence shown here is derived from an EMBL/GenBank/DDBJ whole genome shotgun (WGS) entry which is preliminary data.</text>
</comment>
<dbReference type="InterPro" id="IPR001310">
    <property type="entry name" value="Histidine_triad_HIT"/>
</dbReference>
<feature type="short sequence motif" description="Histidine triad motif" evidence="2 3">
    <location>
        <begin position="91"/>
        <end position="95"/>
    </location>
</feature>
<dbReference type="EMBL" id="VKKY01000002">
    <property type="protein sequence ID" value="KAA3437909.1"/>
    <property type="molecule type" value="Genomic_DNA"/>
</dbReference>
<name>A0A5B6TBQ6_9BACT</name>
<reference evidence="5 6" key="1">
    <citation type="submission" date="2019-07" db="EMBL/GenBank/DDBJ databases">
        <title>Rufibacter sp. nov., isolated from lake sediment.</title>
        <authorList>
            <person name="Qu J.-H."/>
        </authorList>
    </citation>
    <scope>NUCLEOTIDE SEQUENCE [LARGE SCALE GENOMIC DNA]</scope>
    <source>
        <strain evidence="5 6">NBS58-1</strain>
    </source>
</reference>
<feature type="active site" description="Tele-AMP-histidine intermediate" evidence="1">
    <location>
        <position position="93"/>
    </location>
</feature>
<accession>A0A5B6TBQ6</accession>
<proteinExistence type="predicted"/>
<protein>
    <submittedName>
        <fullName evidence="5">HIT family protein</fullName>
    </submittedName>
</protein>
<dbReference type="PANTHER" id="PTHR46648:SF1">
    <property type="entry name" value="ADENOSINE 5'-MONOPHOSPHORAMIDASE HNT1"/>
    <property type="match status" value="1"/>
</dbReference>
<dbReference type="GO" id="GO:0003824">
    <property type="term" value="F:catalytic activity"/>
    <property type="evidence" value="ECO:0007669"/>
    <property type="project" value="InterPro"/>
</dbReference>
<organism evidence="5 6">
    <name type="scientific">Rufibacter hautae</name>
    <dbReference type="NCBI Taxonomy" id="2595005"/>
    <lineage>
        <taxon>Bacteria</taxon>
        <taxon>Pseudomonadati</taxon>
        <taxon>Bacteroidota</taxon>
        <taxon>Cytophagia</taxon>
        <taxon>Cytophagales</taxon>
        <taxon>Hymenobacteraceae</taxon>
        <taxon>Rufibacter</taxon>
    </lineage>
</organism>
<dbReference type="RefSeq" id="WP_149090972.1">
    <property type="nucleotide sequence ID" value="NZ_VKKY01000002.1"/>
</dbReference>
<dbReference type="PANTHER" id="PTHR46648">
    <property type="entry name" value="HIT FAMILY PROTEIN 1"/>
    <property type="match status" value="1"/>
</dbReference>
<feature type="domain" description="HIT" evidence="4">
    <location>
        <begin position="4"/>
        <end position="107"/>
    </location>
</feature>
<gene>
    <name evidence="5" type="ORF">FOA19_11535</name>
</gene>
<evidence type="ECO:0000256" key="2">
    <source>
        <dbReference type="PIRSR" id="PIRSR601310-3"/>
    </source>
</evidence>
<dbReference type="SUPFAM" id="SSF54197">
    <property type="entry name" value="HIT-like"/>
    <property type="match status" value="1"/>
</dbReference>
<dbReference type="Pfam" id="PF01230">
    <property type="entry name" value="HIT"/>
    <property type="match status" value="1"/>
</dbReference>
<evidence type="ECO:0000256" key="1">
    <source>
        <dbReference type="PIRSR" id="PIRSR601310-1"/>
    </source>
</evidence>
<dbReference type="InterPro" id="IPR036265">
    <property type="entry name" value="HIT-like_sf"/>
</dbReference>
<dbReference type="AlphaFoldDB" id="A0A5B6TBQ6"/>
<evidence type="ECO:0000313" key="5">
    <source>
        <dbReference type="EMBL" id="KAA3437909.1"/>
    </source>
</evidence>
<dbReference type="OrthoDB" id="9784774at2"/>
<keyword evidence="6" id="KW-1185">Reference proteome</keyword>
<evidence type="ECO:0000259" key="4">
    <source>
        <dbReference type="PROSITE" id="PS51084"/>
    </source>
</evidence>
<evidence type="ECO:0000313" key="6">
    <source>
        <dbReference type="Proteomes" id="UP000324133"/>
    </source>
</evidence>
<dbReference type="InterPro" id="IPR011146">
    <property type="entry name" value="HIT-like"/>
</dbReference>
<dbReference type="PROSITE" id="PS51084">
    <property type="entry name" value="HIT_2"/>
    <property type="match status" value="1"/>
</dbReference>
<dbReference type="GO" id="GO:0009117">
    <property type="term" value="P:nucleotide metabolic process"/>
    <property type="evidence" value="ECO:0007669"/>
    <property type="project" value="TreeGrafter"/>
</dbReference>